<dbReference type="SUPFAM" id="SSF56784">
    <property type="entry name" value="HAD-like"/>
    <property type="match status" value="1"/>
</dbReference>
<comment type="caution">
    <text evidence="1">The sequence shown here is derived from an EMBL/GenBank/DDBJ whole genome shotgun (WGS) entry which is preliminary data.</text>
</comment>
<dbReference type="InterPro" id="IPR023214">
    <property type="entry name" value="HAD_sf"/>
</dbReference>
<reference evidence="1 2" key="1">
    <citation type="submission" date="2017-09" db="EMBL/GenBank/DDBJ databases">
        <title>Sequencing the genomes of two abundant thermophiles in Great Basin hot springs: Thermocrinis jamiesonii and novel Chloroflexi Thermoflexus hugenholtzii.</title>
        <authorList>
            <person name="Hedlund B."/>
        </authorList>
    </citation>
    <scope>NUCLEOTIDE SEQUENCE [LARGE SCALE GENOMIC DNA]</scope>
    <source>
        <strain evidence="1 2">G233</strain>
    </source>
</reference>
<dbReference type="PANTHER" id="PTHR10000">
    <property type="entry name" value="PHOSPHOSERINE PHOSPHATASE"/>
    <property type="match status" value="1"/>
</dbReference>
<accession>A0A2A9HE89</accession>
<dbReference type="InterPro" id="IPR006379">
    <property type="entry name" value="HAD-SF_hydro_IIB"/>
</dbReference>
<dbReference type="Gene3D" id="3.40.50.1000">
    <property type="entry name" value="HAD superfamily/HAD-like"/>
    <property type="match status" value="1"/>
</dbReference>
<name>A0A2A9HE89_TEPT2</name>
<dbReference type="NCBIfam" id="TIGR01484">
    <property type="entry name" value="HAD-SF-IIB"/>
    <property type="match status" value="1"/>
</dbReference>
<dbReference type="RefSeq" id="WP_098502595.1">
    <property type="nucleotide sequence ID" value="NZ_PDJQ01000001.1"/>
</dbReference>
<evidence type="ECO:0000313" key="2">
    <source>
        <dbReference type="Proteomes" id="UP000223071"/>
    </source>
</evidence>
<gene>
    <name evidence="1" type="ORF">A9A59_0313</name>
</gene>
<dbReference type="Pfam" id="PF08282">
    <property type="entry name" value="Hydrolase_3"/>
    <property type="match status" value="1"/>
</dbReference>
<protein>
    <recommendedName>
        <fullName evidence="3">HAD family phosphatase</fullName>
    </recommendedName>
</protein>
<dbReference type="GO" id="GO:0016791">
    <property type="term" value="F:phosphatase activity"/>
    <property type="evidence" value="ECO:0007669"/>
    <property type="project" value="TreeGrafter"/>
</dbReference>
<dbReference type="GO" id="GO:0005829">
    <property type="term" value="C:cytosol"/>
    <property type="evidence" value="ECO:0007669"/>
    <property type="project" value="TreeGrafter"/>
</dbReference>
<dbReference type="Gene3D" id="3.30.1240.10">
    <property type="match status" value="1"/>
</dbReference>
<dbReference type="InterPro" id="IPR036412">
    <property type="entry name" value="HAD-like_sf"/>
</dbReference>
<keyword evidence="2" id="KW-1185">Reference proteome</keyword>
<proteinExistence type="predicted"/>
<dbReference type="EMBL" id="PDJQ01000001">
    <property type="protein sequence ID" value="PFG73119.1"/>
    <property type="molecule type" value="Genomic_DNA"/>
</dbReference>
<organism evidence="1 2">
    <name type="scientific">Tepidiforma thermophila (strain KCTC 52669 / CGMCC 1.13589 / G233)</name>
    <dbReference type="NCBI Taxonomy" id="2761530"/>
    <lineage>
        <taxon>Bacteria</taxon>
        <taxon>Bacillati</taxon>
        <taxon>Chloroflexota</taxon>
        <taxon>Tepidiformia</taxon>
        <taxon>Tepidiformales</taxon>
        <taxon>Tepidiformaceae</taxon>
        <taxon>Tepidiforma</taxon>
    </lineage>
</organism>
<dbReference type="PANTHER" id="PTHR10000:SF8">
    <property type="entry name" value="HAD SUPERFAMILY HYDROLASE-LIKE, TYPE 3"/>
    <property type="match status" value="1"/>
</dbReference>
<dbReference type="Proteomes" id="UP000223071">
    <property type="component" value="Unassembled WGS sequence"/>
</dbReference>
<dbReference type="GO" id="GO:0000287">
    <property type="term" value="F:magnesium ion binding"/>
    <property type="evidence" value="ECO:0007669"/>
    <property type="project" value="TreeGrafter"/>
</dbReference>
<sequence length="264" mass="27422">MRYRLLAIDLDGTLLNGAGGLSPRTTEALRRAAAAGLVVAPATARWYQAAVRPFAAAGLEAAAIASAGADVRAPGGQTVAQAPLPEEFARFIAALCDRAGWPATVALPEFAYRRANELPPWAANAPEWLRPVTSLRDADLRGALAVLAEPGAEDPHLAELRSWRDRVELFDALAFTGEGMVSVTAKGIDKGAGLRALCAALGIDPAEAVAIGDSEVDVPMFEAAGLAVAVATGTPAARAAAQEVIPGPEEEGVAQFIEELLRRE</sequence>
<evidence type="ECO:0008006" key="3">
    <source>
        <dbReference type="Google" id="ProtNLM"/>
    </source>
</evidence>
<evidence type="ECO:0000313" key="1">
    <source>
        <dbReference type="EMBL" id="PFG73119.1"/>
    </source>
</evidence>
<dbReference type="AlphaFoldDB" id="A0A2A9HE89"/>
<dbReference type="PROSITE" id="PS01228">
    <property type="entry name" value="COF_1"/>
    <property type="match status" value="1"/>
</dbReference>